<dbReference type="KEGG" id="ddi:DDB_G0277083"/>
<dbReference type="FunCoup" id="C7G000">
    <property type="interactions" value="87"/>
</dbReference>
<organism evidence="3 4">
    <name type="scientific">Dictyostelium discoideum</name>
    <name type="common">Social amoeba</name>
    <dbReference type="NCBI Taxonomy" id="44689"/>
    <lineage>
        <taxon>Eukaryota</taxon>
        <taxon>Amoebozoa</taxon>
        <taxon>Evosea</taxon>
        <taxon>Eumycetozoa</taxon>
        <taxon>Dictyostelia</taxon>
        <taxon>Dictyosteliales</taxon>
        <taxon>Dictyosteliaceae</taxon>
        <taxon>Dictyostelium</taxon>
    </lineage>
</organism>
<proteinExistence type="predicted"/>
<dbReference type="Proteomes" id="UP000002195">
    <property type="component" value="Unassembled WGS sequence"/>
</dbReference>
<dbReference type="SUPFAM" id="SSF56849">
    <property type="entry name" value="delta-Endotoxin (insectocide), N-terminal domain"/>
    <property type="match status" value="1"/>
</dbReference>
<dbReference type="dictyBase" id="DDB_G0277083">
    <property type="gene designation" value="uduD1"/>
</dbReference>
<reference evidence="3 4" key="1">
    <citation type="journal article" date="2005" name="Nature">
        <title>The genome of the social amoeba Dictyostelium discoideum.</title>
        <authorList>
            <consortium name="The Dictyostelium discoideum Sequencing Consortium"/>
            <person name="Eichinger L."/>
            <person name="Pachebat J.A."/>
            <person name="Glockner G."/>
            <person name="Rajandream M.A."/>
            <person name="Sucgang R."/>
            <person name="Berriman M."/>
            <person name="Song J."/>
            <person name="Olsen R."/>
            <person name="Szafranski K."/>
            <person name="Xu Q."/>
            <person name="Tunggal B."/>
            <person name="Kummerfeld S."/>
            <person name="Madera M."/>
            <person name="Konfortov B.A."/>
            <person name="Rivero F."/>
            <person name="Bankier A.T."/>
            <person name="Lehmann R."/>
            <person name="Hamlin N."/>
            <person name="Davies R."/>
            <person name="Gaudet P."/>
            <person name="Fey P."/>
            <person name="Pilcher K."/>
            <person name="Chen G."/>
            <person name="Saunders D."/>
            <person name="Sodergren E."/>
            <person name="Davis P."/>
            <person name="Kerhornou A."/>
            <person name="Nie X."/>
            <person name="Hall N."/>
            <person name="Anjard C."/>
            <person name="Hemphill L."/>
            <person name="Bason N."/>
            <person name="Farbrother P."/>
            <person name="Desany B."/>
            <person name="Just E."/>
            <person name="Morio T."/>
            <person name="Rost R."/>
            <person name="Churcher C."/>
            <person name="Cooper J."/>
            <person name="Haydock S."/>
            <person name="van Driessche N."/>
            <person name="Cronin A."/>
            <person name="Goodhead I."/>
            <person name="Muzny D."/>
            <person name="Mourier T."/>
            <person name="Pain A."/>
            <person name="Lu M."/>
            <person name="Harper D."/>
            <person name="Lindsay R."/>
            <person name="Hauser H."/>
            <person name="James K."/>
            <person name="Quiles M."/>
            <person name="Madan Babu M."/>
            <person name="Saito T."/>
            <person name="Buchrieser C."/>
            <person name="Wardroper A."/>
            <person name="Felder M."/>
            <person name="Thangavelu M."/>
            <person name="Johnson D."/>
            <person name="Knights A."/>
            <person name="Loulseged H."/>
            <person name="Mungall K."/>
            <person name="Oliver K."/>
            <person name="Price C."/>
            <person name="Quail M.A."/>
            <person name="Urushihara H."/>
            <person name="Hernandez J."/>
            <person name="Rabbinowitsch E."/>
            <person name="Steffen D."/>
            <person name="Sanders M."/>
            <person name="Ma J."/>
            <person name="Kohara Y."/>
            <person name="Sharp S."/>
            <person name="Simmonds M."/>
            <person name="Spiegler S."/>
            <person name="Tivey A."/>
            <person name="Sugano S."/>
            <person name="White B."/>
            <person name="Walker D."/>
            <person name="Woodward J."/>
            <person name="Winckler T."/>
            <person name="Tanaka Y."/>
            <person name="Shaulsky G."/>
            <person name="Schleicher M."/>
            <person name="Weinstock G."/>
            <person name="Rosenthal A."/>
            <person name="Cox E.C."/>
            <person name="Chisholm R.L."/>
            <person name="Gibbs R."/>
            <person name="Loomis W.F."/>
            <person name="Platzer M."/>
            <person name="Kay R.R."/>
            <person name="Williams J."/>
            <person name="Dear P.H."/>
            <person name="Noegel A.A."/>
            <person name="Barrell B."/>
            <person name="Kuspa A."/>
        </authorList>
    </citation>
    <scope>NUCLEOTIDE SEQUENCE [LARGE SCALE GENOMIC DNA]</scope>
    <source>
        <strain evidence="3 4">AX4</strain>
    </source>
</reference>
<dbReference type="PaxDb" id="44689-DDB0302576"/>
<comment type="caution">
    <text evidence="3">The sequence shown here is derived from an EMBL/GenBank/DDBJ whole genome shotgun (WGS) entry which is preliminary data.</text>
</comment>
<sequence>MTLSVEQISKLEDSKIRAKKVYENYDEKLNNFLNEQLVELKKQNNSISNFSENEIKDLKISFQSIQSEKSAKELYSEMPFPEMWEILGLAMSADPSGVAPIIFGAINILFNSLGLFNSQEQFFKQIMEAVEKLIDHKLSQERERQCIIKFQQLQKTGDDYFVLAEEYFSRNGNKNVSRSIIPNDIQVMTNEQLNSSLQFQLMMYRDKITDGLIYFKEESELINTIGFYILTASQYLCLQRDCHLYGKEWGFSDFDVEDAKKKIHDYTIEFFEITVKSGWMLSRHIFREETSPIIGYYIPPYFNAVRKFKNADFTYYPLRAFDYQRNIGEIHFNCGDERGSHLLYPGLIAGFSQVTNSLSSGFRGLNAGNLNLQATLIVKFESIKKRSFKVKIHHHINGNATWVVESGPVSEVLSFNQGTEQEFRNSYFVYNENFQNPPHATNESKLITVENEQVIFKCIRSMNGGTKTGYNADSKLYLIELIFD</sequence>
<dbReference type="SMR" id="C7G000"/>
<protein>
    <submittedName>
        <fullName evidence="3">N-terminal delta endotoxin domain-containing protein</fullName>
    </submittedName>
</protein>
<feature type="coiled-coil region" evidence="1">
    <location>
        <begin position="8"/>
        <end position="35"/>
    </location>
</feature>
<dbReference type="HOGENOM" id="CLU_564326_0_0_1"/>
<keyword evidence="4" id="KW-1185">Reference proteome</keyword>
<dbReference type="RefSeq" id="XP_002649171.1">
    <property type="nucleotide sequence ID" value="XM_002649125.1"/>
</dbReference>
<feature type="domain" description="Pesticidal crystal protein" evidence="2">
    <location>
        <begin position="99"/>
        <end position="272"/>
    </location>
</feature>
<evidence type="ECO:0000256" key="1">
    <source>
        <dbReference type="SAM" id="Coils"/>
    </source>
</evidence>
<dbReference type="Pfam" id="PF03945">
    <property type="entry name" value="Endotoxin_N"/>
    <property type="match status" value="1"/>
</dbReference>
<evidence type="ECO:0000313" key="3">
    <source>
        <dbReference type="EMBL" id="EEU04119.1"/>
    </source>
</evidence>
<dbReference type="EMBL" id="AAFI02000019">
    <property type="protein sequence ID" value="EEU04119.1"/>
    <property type="molecule type" value="Genomic_DNA"/>
</dbReference>
<evidence type="ECO:0000313" key="4">
    <source>
        <dbReference type="Proteomes" id="UP000002195"/>
    </source>
</evidence>
<dbReference type="PANTHER" id="PTHR37514:SF1">
    <property type="entry name" value="N-TERMINAL DELTA ENDOTOXIN DOMAIN-CONTAINING PROTEIN-RELATED"/>
    <property type="match status" value="1"/>
</dbReference>
<dbReference type="OMA" id="RHIFREE"/>
<dbReference type="GeneID" id="8620807"/>
<accession>C7G000</accession>
<dbReference type="InterPro" id="IPR036716">
    <property type="entry name" value="Pest_crys_N_sf"/>
</dbReference>
<dbReference type="GO" id="GO:0090729">
    <property type="term" value="F:toxin activity"/>
    <property type="evidence" value="ECO:0007669"/>
    <property type="project" value="InterPro"/>
</dbReference>
<dbReference type="VEuPathDB" id="AmoebaDB:DDB_G0277083"/>
<dbReference type="AlphaFoldDB" id="C7G000"/>
<dbReference type="Gene3D" id="1.20.190.10">
    <property type="entry name" value="Pesticidal crystal protein, N-terminal domain"/>
    <property type="match status" value="1"/>
</dbReference>
<keyword evidence="1" id="KW-0175">Coiled coil</keyword>
<dbReference type="InParanoid" id="C7G000"/>
<gene>
    <name evidence="3" type="ORF">DDB_G0277083</name>
</gene>
<dbReference type="PANTHER" id="PTHR37514">
    <property type="entry name" value="N-TERMINAL DELTA ENDOTOXIN DOMAIN-CONTAINING PROTEIN-RELATED"/>
    <property type="match status" value="1"/>
</dbReference>
<name>C7G000_DICDI</name>
<dbReference type="GO" id="GO:0001907">
    <property type="term" value="P:symbiont-mediated killing of host cell"/>
    <property type="evidence" value="ECO:0007669"/>
    <property type="project" value="InterPro"/>
</dbReference>
<dbReference type="InterPro" id="IPR005639">
    <property type="entry name" value="Pest_crys_dom_I"/>
</dbReference>
<dbReference type="eggNOG" id="ENOG502RG28">
    <property type="taxonomic scope" value="Eukaryota"/>
</dbReference>
<evidence type="ECO:0000259" key="2">
    <source>
        <dbReference type="Pfam" id="PF03945"/>
    </source>
</evidence>
<dbReference type="PhylomeDB" id="C7G000"/>